<dbReference type="OrthoDB" id="44721at2759"/>
<dbReference type="EMBL" id="CAICTM010002160">
    <property type="protein sequence ID" value="CAB9528170.1"/>
    <property type="molecule type" value="Genomic_DNA"/>
</dbReference>
<gene>
    <name evidence="2" type="ORF">SEMRO_2162_G317180.1</name>
</gene>
<dbReference type="Proteomes" id="UP001153069">
    <property type="component" value="Unassembled WGS sequence"/>
</dbReference>
<reference evidence="2" key="1">
    <citation type="submission" date="2020-06" db="EMBL/GenBank/DDBJ databases">
        <authorList>
            <consortium name="Plant Systems Biology data submission"/>
        </authorList>
    </citation>
    <scope>NUCLEOTIDE SEQUENCE</scope>
    <source>
        <strain evidence="2">D6</strain>
    </source>
</reference>
<proteinExistence type="predicted"/>
<name>A0A9N8F0K7_9STRA</name>
<organism evidence="2 3">
    <name type="scientific">Seminavis robusta</name>
    <dbReference type="NCBI Taxonomy" id="568900"/>
    <lineage>
        <taxon>Eukaryota</taxon>
        <taxon>Sar</taxon>
        <taxon>Stramenopiles</taxon>
        <taxon>Ochrophyta</taxon>
        <taxon>Bacillariophyta</taxon>
        <taxon>Bacillariophyceae</taxon>
        <taxon>Bacillariophycidae</taxon>
        <taxon>Naviculales</taxon>
        <taxon>Naviculaceae</taxon>
        <taxon>Seminavis</taxon>
    </lineage>
</organism>
<evidence type="ECO:0000313" key="3">
    <source>
        <dbReference type="Proteomes" id="UP001153069"/>
    </source>
</evidence>
<keyword evidence="3" id="KW-1185">Reference proteome</keyword>
<sequence>MQSTSYNNDASWQPWLVVSVAFLLSQQQQQQSPAIIEQFYWLVDHALVPLYTLGVLAYLSALVIQRHVVPEVKQRTDASKQKQGHKQKQKDALESDVGTVMSGEDAEQPIDMTGKYKLVSVENFDKFLAIQGVPYFLRQAACKARPVHRITHRGNRVTIRIEGIIVTQTTYVIGGPPVEVSVRGRKFQDRMVYLENGKGIQGIKEAVTENYNVFIDRELSEDRQKITLTSRAIFKDDRETVESVQIFERLE</sequence>
<evidence type="ECO:0000313" key="2">
    <source>
        <dbReference type="EMBL" id="CAB9528170.1"/>
    </source>
</evidence>
<evidence type="ECO:0000256" key="1">
    <source>
        <dbReference type="SAM" id="MobiDB-lite"/>
    </source>
</evidence>
<dbReference type="CDD" id="cd00742">
    <property type="entry name" value="FABP"/>
    <property type="match status" value="1"/>
</dbReference>
<dbReference type="Gene3D" id="2.40.128.20">
    <property type="match status" value="1"/>
</dbReference>
<protein>
    <submittedName>
        <fullName evidence="2">Uncharacterized protein</fullName>
    </submittedName>
</protein>
<dbReference type="AlphaFoldDB" id="A0A9N8F0K7"/>
<comment type="caution">
    <text evidence="2">The sequence shown here is derived from an EMBL/GenBank/DDBJ whole genome shotgun (WGS) entry which is preliminary data.</text>
</comment>
<dbReference type="InterPro" id="IPR012674">
    <property type="entry name" value="Calycin"/>
</dbReference>
<dbReference type="SUPFAM" id="SSF50814">
    <property type="entry name" value="Lipocalins"/>
    <property type="match status" value="1"/>
</dbReference>
<feature type="region of interest" description="Disordered" evidence="1">
    <location>
        <begin position="75"/>
        <end position="98"/>
    </location>
</feature>
<accession>A0A9N8F0K7</accession>